<keyword evidence="6" id="KW-1003">Cell membrane</keyword>
<evidence type="ECO:0000313" key="7">
    <source>
        <dbReference type="EMBL" id="PCG10142.1"/>
    </source>
</evidence>
<evidence type="ECO:0000313" key="8">
    <source>
        <dbReference type="Proteomes" id="UP000218784"/>
    </source>
</evidence>
<evidence type="ECO:0000256" key="2">
    <source>
        <dbReference type="ARBA" id="ARBA00007165"/>
    </source>
</evidence>
<comment type="subcellular location">
    <subcellularLocation>
        <location evidence="6">Cell membrane</location>
        <topology evidence="6">Multi-pass membrane protein</topology>
    </subcellularLocation>
    <subcellularLocation>
        <location evidence="1">Membrane</location>
    </subcellularLocation>
</comment>
<evidence type="ECO:0000256" key="4">
    <source>
        <dbReference type="ARBA" id="ARBA00022989"/>
    </source>
</evidence>
<keyword evidence="8" id="KW-1185">Reference proteome</keyword>
<evidence type="ECO:0000256" key="1">
    <source>
        <dbReference type="ARBA" id="ARBA00004370"/>
    </source>
</evidence>
<gene>
    <name evidence="7" type="ORF">COA17_01380</name>
</gene>
<evidence type="ECO:0000256" key="6">
    <source>
        <dbReference type="RuleBase" id="RU363076"/>
    </source>
</evidence>
<feature type="transmembrane region" description="Helical" evidence="6">
    <location>
        <begin position="206"/>
        <end position="224"/>
    </location>
</feature>
<organism evidence="7 8">
    <name type="scientific">Sphingomonas ginsenosidimutans</name>
    <dbReference type="NCBI Taxonomy" id="862134"/>
    <lineage>
        <taxon>Bacteria</taxon>
        <taxon>Pseudomonadati</taxon>
        <taxon>Pseudomonadota</taxon>
        <taxon>Alphaproteobacteria</taxon>
        <taxon>Sphingomonadales</taxon>
        <taxon>Sphingomonadaceae</taxon>
        <taxon>Sphingomonas</taxon>
    </lineage>
</organism>
<dbReference type="AlphaFoldDB" id="A0A2A4HZ48"/>
<keyword evidence="4 6" id="KW-1133">Transmembrane helix</keyword>
<dbReference type="PROSITE" id="PS50895">
    <property type="entry name" value="SURF1"/>
    <property type="match status" value="1"/>
</dbReference>
<evidence type="ECO:0000256" key="5">
    <source>
        <dbReference type="ARBA" id="ARBA00023136"/>
    </source>
</evidence>
<dbReference type="Pfam" id="PF02104">
    <property type="entry name" value="SURF1"/>
    <property type="match status" value="1"/>
</dbReference>
<dbReference type="PANTHER" id="PTHR23427">
    <property type="entry name" value="SURFEIT LOCUS PROTEIN"/>
    <property type="match status" value="1"/>
</dbReference>
<evidence type="ECO:0000256" key="3">
    <source>
        <dbReference type="ARBA" id="ARBA00022692"/>
    </source>
</evidence>
<keyword evidence="5 6" id="KW-0472">Membrane</keyword>
<name>A0A2A4HZ48_9SPHN</name>
<dbReference type="PANTHER" id="PTHR23427:SF2">
    <property type="entry name" value="SURFEIT LOCUS PROTEIN 1"/>
    <property type="match status" value="1"/>
</dbReference>
<reference evidence="7 8" key="1">
    <citation type="submission" date="2017-09" db="EMBL/GenBank/DDBJ databases">
        <title>Sphingomonas ginsenosidimutans KACC 14949, whole genome shotgun sequence.</title>
        <authorList>
            <person name="Feng G."/>
            <person name="Zhu H."/>
        </authorList>
    </citation>
    <scope>NUCLEOTIDE SEQUENCE [LARGE SCALE GENOMIC DNA]</scope>
    <source>
        <strain evidence="7 8">KACC 14949</strain>
    </source>
</reference>
<dbReference type="InterPro" id="IPR002994">
    <property type="entry name" value="Surf1/Shy1"/>
</dbReference>
<dbReference type="GO" id="GO:0005886">
    <property type="term" value="C:plasma membrane"/>
    <property type="evidence" value="ECO:0007669"/>
    <property type="project" value="UniProtKB-SubCell"/>
</dbReference>
<accession>A0A2A4HZ48</accession>
<comment type="similarity">
    <text evidence="2 6">Belongs to the SURF1 family.</text>
</comment>
<dbReference type="EMBL" id="NWVD01000001">
    <property type="protein sequence ID" value="PCG10142.1"/>
    <property type="molecule type" value="Genomic_DNA"/>
</dbReference>
<dbReference type="InterPro" id="IPR045214">
    <property type="entry name" value="Surf1/Surf4"/>
</dbReference>
<comment type="caution">
    <text evidence="7">The sequence shown here is derived from an EMBL/GenBank/DDBJ whole genome shotgun (WGS) entry which is preliminary data.</text>
</comment>
<dbReference type="Proteomes" id="UP000218784">
    <property type="component" value="Unassembled WGS sequence"/>
</dbReference>
<keyword evidence="3 6" id="KW-0812">Transmembrane</keyword>
<protein>
    <recommendedName>
        <fullName evidence="6">SURF1-like protein</fullName>
    </recommendedName>
</protein>
<dbReference type="CDD" id="cd06662">
    <property type="entry name" value="SURF1"/>
    <property type="match status" value="1"/>
</dbReference>
<sequence>MMRARIPLGLGALLAAALLAALGVWQVERRAWKLALIARVDARLAAEPVPAPGPERWSAIGADDAYTRVTVRGRWLPVRSAYAQAVTDLGPGFWVVAPVDTGTGIVMVNRGFVAAAQRGRERAASGAASVAGLLRVSEPGGGFLRRNDPAGDRWYSRDVAAIARARGLSRPVAPYFVDADAGPQGGGPDGWPRGGLTVVRFRNSHLTYAVTWFTLSAMMAYFAWRIIRAGPARDD</sequence>
<comment type="caution">
    <text evidence="6">Lacks conserved residue(s) required for the propagation of feature annotation.</text>
</comment>
<proteinExistence type="inferred from homology"/>